<accession>A0A6A6DDB0</accession>
<evidence type="ECO:0000313" key="3">
    <source>
        <dbReference type="Proteomes" id="UP000800200"/>
    </source>
</evidence>
<sequence length="111" mass="11763">MSSPQKSSSLINTTISFFALYLTTLFSMDTWAAARGSPYRAPTSNAYYRPANPIPSPDSYQGGMTGPNHWSGGGNSGNDAGRRDIGRVPNARDSRPPMRLIGTAACGACMS</sequence>
<dbReference type="Proteomes" id="UP000800200">
    <property type="component" value="Unassembled WGS sequence"/>
</dbReference>
<feature type="compositionally biased region" description="Basic and acidic residues" evidence="1">
    <location>
        <begin position="80"/>
        <end position="96"/>
    </location>
</feature>
<feature type="region of interest" description="Disordered" evidence="1">
    <location>
        <begin position="50"/>
        <end position="98"/>
    </location>
</feature>
<dbReference type="OrthoDB" id="2121326at2759"/>
<evidence type="ECO:0000256" key="1">
    <source>
        <dbReference type="SAM" id="MobiDB-lite"/>
    </source>
</evidence>
<protein>
    <submittedName>
        <fullName evidence="2">Uncharacterized protein</fullName>
    </submittedName>
</protein>
<dbReference type="EMBL" id="ML994696">
    <property type="protein sequence ID" value="KAF2176983.1"/>
    <property type="molecule type" value="Genomic_DNA"/>
</dbReference>
<proteinExistence type="predicted"/>
<evidence type="ECO:0000313" key="2">
    <source>
        <dbReference type="EMBL" id="KAF2176983.1"/>
    </source>
</evidence>
<keyword evidence="3" id="KW-1185">Reference proteome</keyword>
<gene>
    <name evidence="2" type="ORF">K469DRAFT_721071</name>
</gene>
<reference evidence="2" key="1">
    <citation type="journal article" date="2020" name="Stud. Mycol.">
        <title>101 Dothideomycetes genomes: a test case for predicting lifestyles and emergence of pathogens.</title>
        <authorList>
            <person name="Haridas S."/>
            <person name="Albert R."/>
            <person name="Binder M."/>
            <person name="Bloem J."/>
            <person name="Labutti K."/>
            <person name="Salamov A."/>
            <person name="Andreopoulos B."/>
            <person name="Baker S."/>
            <person name="Barry K."/>
            <person name="Bills G."/>
            <person name="Bluhm B."/>
            <person name="Cannon C."/>
            <person name="Castanera R."/>
            <person name="Culley D."/>
            <person name="Daum C."/>
            <person name="Ezra D."/>
            <person name="Gonzalez J."/>
            <person name="Henrissat B."/>
            <person name="Kuo A."/>
            <person name="Liang C."/>
            <person name="Lipzen A."/>
            <person name="Lutzoni F."/>
            <person name="Magnuson J."/>
            <person name="Mondo S."/>
            <person name="Nolan M."/>
            <person name="Ohm R."/>
            <person name="Pangilinan J."/>
            <person name="Park H.-J."/>
            <person name="Ramirez L."/>
            <person name="Alfaro M."/>
            <person name="Sun H."/>
            <person name="Tritt A."/>
            <person name="Yoshinaga Y."/>
            <person name="Zwiers L.-H."/>
            <person name="Turgeon B."/>
            <person name="Goodwin S."/>
            <person name="Spatafora J."/>
            <person name="Crous P."/>
            <person name="Grigoriev I."/>
        </authorList>
    </citation>
    <scope>NUCLEOTIDE SEQUENCE</scope>
    <source>
        <strain evidence="2">CBS 207.26</strain>
    </source>
</reference>
<name>A0A6A6DDB0_9PEZI</name>
<organism evidence="2 3">
    <name type="scientific">Zopfia rhizophila CBS 207.26</name>
    <dbReference type="NCBI Taxonomy" id="1314779"/>
    <lineage>
        <taxon>Eukaryota</taxon>
        <taxon>Fungi</taxon>
        <taxon>Dikarya</taxon>
        <taxon>Ascomycota</taxon>
        <taxon>Pezizomycotina</taxon>
        <taxon>Dothideomycetes</taxon>
        <taxon>Dothideomycetes incertae sedis</taxon>
        <taxon>Zopfiaceae</taxon>
        <taxon>Zopfia</taxon>
    </lineage>
</organism>
<dbReference type="AlphaFoldDB" id="A0A6A6DDB0"/>